<dbReference type="GO" id="GO:0005829">
    <property type="term" value="C:cytosol"/>
    <property type="evidence" value="ECO:0007669"/>
    <property type="project" value="TreeGrafter"/>
</dbReference>
<accession>A0A1W1C822</accession>
<evidence type="ECO:0000256" key="11">
    <source>
        <dbReference type="ARBA" id="ARBA00023163"/>
    </source>
</evidence>
<evidence type="ECO:0000256" key="9">
    <source>
        <dbReference type="ARBA" id="ARBA00023015"/>
    </source>
</evidence>
<dbReference type="InterPro" id="IPR036388">
    <property type="entry name" value="WH-like_DNA-bd_sf"/>
</dbReference>
<evidence type="ECO:0000256" key="3">
    <source>
        <dbReference type="ARBA" id="ARBA00011738"/>
    </source>
</evidence>
<dbReference type="InterPro" id="IPR002481">
    <property type="entry name" value="FUR"/>
</dbReference>
<evidence type="ECO:0000256" key="1">
    <source>
        <dbReference type="ARBA" id="ARBA00004496"/>
    </source>
</evidence>
<keyword evidence="4" id="KW-0963">Cytoplasm</keyword>
<dbReference type="Gene3D" id="3.30.1490.190">
    <property type="match status" value="1"/>
</dbReference>
<proteinExistence type="inferred from homology"/>
<dbReference type="Pfam" id="PF01475">
    <property type="entry name" value="FUR"/>
    <property type="match status" value="1"/>
</dbReference>
<keyword evidence="5" id="KW-0678">Repressor</keyword>
<evidence type="ECO:0000256" key="5">
    <source>
        <dbReference type="ARBA" id="ARBA00022491"/>
    </source>
</evidence>
<keyword evidence="6" id="KW-0479">Metal-binding</keyword>
<evidence type="ECO:0000256" key="6">
    <source>
        <dbReference type="ARBA" id="ARBA00022723"/>
    </source>
</evidence>
<dbReference type="GO" id="GO:0000976">
    <property type="term" value="F:transcription cis-regulatory region binding"/>
    <property type="evidence" value="ECO:0007669"/>
    <property type="project" value="TreeGrafter"/>
</dbReference>
<dbReference type="PANTHER" id="PTHR33202">
    <property type="entry name" value="ZINC UPTAKE REGULATION PROTEIN"/>
    <property type="match status" value="1"/>
</dbReference>
<evidence type="ECO:0000313" key="12">
    <source>
        <dbReference type="EMBL" id="SFV61909.1"/>
    </source>
</evidence>
<gene>
    <name evidence="12" type="ORF">MNB_SV-9-1199</name>
</gene>
<keyword evidence="9" id="KW-0805">Transcription regulation</keyword>
<evidence type="ECO:0000256" key="7">
    <source>
        <dbReference type="ARBA" id="ARBA00022833"/>
    </source>
</evidence>
<dbReference type="Gene3D" id="1.10.10.10">
    <property type="entry name" value="Winged helix-like DNA-binding domain superfamily/Winged helix DNA-binding domain"/>
    <property type="match status" value="1"/>
</dbReference>
<dbReference type="AlphaFoldDB" id="A0A1W1C822"/>
<evidence type="ECO:0000256" key="8">
    <source>
        <dbReference type="ARBA" id="ARBA00023004"/>
    </source>
</evidence>
<keyword evidence="7" id="KW-0862">Zinc</keyword>
<organism evidence="12">
    <name type="scientific">hydrothermal vent metagenome</name>
    <dbReference type="NCBI Taxonomy" id="652676"/>
    <lineage>
        <taxon>unclassified sequences</taxon>
        <taxon>metagenomes</taxon>
        <taxon>ecological metagenomes</taxon>
    </lineage>
</organism>
<keyword evidence="10" id="KW-0238">DNA-binding</keyword>
<comment type="subcellular location">
    <subcellularLocation>
        <location evidence="1">Cytoplasm</location>
    </subcellularLocation>
</comment>
<evidence type="ECO:0000256" key="4">
    <source>
        <dbReference type="ARBA" id="ARBA00022490"/>
    </source>
</evidence>
<dbReference type="CDD" id="cd07153">
    <property type="entry name" value="Fur_like"/>
    <property type="match status" value="1"/>
</dbReference>
<name>A0A1W1C822_9ZZZZ</name>
<keyword evidence="11" id="KW-0804">Transcription</keyword>
<dbReference type="FunFam" id="3.30.1490.190:FF:000001">
    <property type="entry name" value="Ferric uptake regulation protein"/>
    <property type="match status" value="1"/>
</dbReference>
<dbReference type="GO" id="GO:1900376">
    <property type="term" value="P:regulation of secondary metabolite biosynthetic process"/>
    <property type="evidence" value="ECO:0007669"/>
    <property type="project" value="TreeGrafter"/>
</dbReference>
<dbReference type="PANTHER" id="PTHR33202:SF2">
    <property type="entry name" value="FERRIC UPTAKE REGULATION PROTEIN"/>
    <property type="match status" value="1"/>
</dbReference>
<sequence>MIDYETLLISFKKILKDNGLKFTKQRDIILKTLYSNSGHFTPEELLLIIKKSYPDIKIGIATIYRTLSLLEESKIVDSISFGAKGKKYEIGVKEHHDHLLCIKCGKIIEFLDETIELQQEIIAKKFNFEMTGHNMNIIGICNECQNKKI</sequence>
<dbReference type="InterPro" id="IPR036390">
    <property type="entry name" value="WH_DNA-bd_sf"/>
</dbReference>
<dbReference type="GO" id="GO:0045892">
    <property type="term" value="P:negative regulation of DNA-templated transcription"/>
    <property type="evidence" value="ECO:0007669"/>
    <property type="project" value="TreeGrafter"/>
</dbReference>
<comment type="subunit">
    <text evidence="3">Homodimer.</text>
</comment>
<evidence type="ECO:0000256" key="2">
    <source>
        <dbReference type="ARBA" id="ARBA00007957"/>
    </source>
</evidence>
<evidence type="ECO:0000256" key="10">
    <source>
        <dbReference type="ARBA" id="ARBA00023125"/>
    </source>
</evidence>
<keyword evidence="8" id="KW-0408">Iron</keyword>
<dbReference type="GO" id="GO:0008270">
    <property type="term" value="F:zinc ion binding"/>
    <property type="evidence" value="ECO:0007669"/>
    <property type="project" value="TreeGrafter"/>
</dbReference>
<protein>
    <submittedName>
        <fullName evidence="12">Ferric uptake regulation protein FUR</fullName>
    </submittedName>
</protein>
<dbReference type="SUPFAM" id="SSF46785">
    <property type="entry name" value="Winged helix' DNA-binding domain"/>
    <property type="match status" value="1"/>
</dbReference>
<comment type="similarity">
    <text evidence="2">Belongs to the Fur family.</text>
</comment>
<dbReference type="EMBL" id="FPHG01000049">
    <property type="protein sequence ID" value="SFV61909.1"/>
    <property type="molecule type" value="Genomic_DNA"/>
</dbReference>
<dbReference type="GO" id="GO:0003700">
    <property type="term" value="F:DNA-binding transcription factor activity"/>
    <property type="evidence" value="ECO:0007669"/>
    <property type="project" value="InterPro"/>
</dbReference>
<dbReference type="InterPro" id="IPR043135">
    <property type="entry name" value="Fur_C"/>
</dbReference>
<reference evidence="12" key="1">
    <citation type="submission" date="2016-10" db="EMBL/GenBank/DDBJ databases">
        <authorList>
            <person name="de Groot N.N."/>
        </authorList>
    </citation>
    <scope>NUCLEOTIDE SEQUENCE</scope>
</reference>